<dbReference type="AlphaFoldDB" id="A0A2C6KLR3"/>
<accession>A0A2C6KLR3</accession>
<name>A0A2C6KLR3_9APIC</name>
<dbReference type="RefSeq" id="XP_067919050.1">
    <property type="nucleotide sequence ID" value="XM_068068973.1"/>
</dbReference>
<keyword evidence="4" id="KW-1185">Reference proteome</keyword>
<dbReference type="GO" id="GO:0051537">
    <property type="term" value="F:2 iron, 2 sulfur cluster binding"/>
    <property type="evidence" value="ECO:0007669"/>
    <property type="project" value="InterPro"/>
</dbReference>
<dbReference type="Pfam" id="PF22543">
    <property type="entry name" value="Rieske_4"/>
    <property type="match status" value="1"/>
</dbReference>
<evidence type="ECO:0000256" key="1">
    <source>
        <dbReference type="ARBA" id="ARBA00034078"/>
    </source>
</evidence>
<gene>
    <name evidence="3" type="ORF">CSUI_008851</name>
</gene>
<dbReference type="Gene3D" id="2.102.10.10">
    <property type="entry name" value="Rieske [2Fe-2S] iron-sulphur domain"/>
    <property type="match status" value="1"/>
</dbReference>
<dbReference type="PANTHER" id="PTHR21496">
    <property type="entry name" value="FERREDOXIN-RELATED"/>
    <property type="match status" value="1"/>
</dbReference>
<evidence type="ECO:0000313" key="4">
    <source>
        <dbReference type="Proteomes" id="UP000221165"/>
    </source>
</evidence>
<dbReference type="PANTHER" id="PTHR21496:SF0">
    <property type="entry name" value="RIESKE DOMAIN-CONTAINING PROTEIN"/>
    <property type="match status" value="1"/>
</dbReference>
<dbReference type="SUPFAM" id="SSF50022">
    <property type="entry name" value="ISP domain"/>
    <property type="match status" value="1"/>
</dbReference>
<organism evidence="3 4">
    <name type="scientific">Cystoisospora suis</name>
    <dbReference type="NCBI Taxonomy" id="483139"/>
    <lineage>
        <taxon>Eukaryota</taxon>
        <taxon>Sar</taxon>
        <taxon>Alveolata</taxon>
        <taxon>Apicomplexa</taxon>
        <taxon>Conoidasida</taxon>
        <taxon>Coccidia</taxon>
        <taxon>Eucoccidiorida</taxon>
        <taxon>Eimeriorina</taxon>
        <taxon>Sarcocystidae</taxon>
        <taxon>Cystoisospora</taxon>
    </lineage>
</organism>
<dbReference type="OrthoDB" id="426882at2759"/>
<protein>
    <submittedName>
        <fullName evidence="3">Rieske</fullName>
    </submittedName>
</protein>
<feature type="non-terminal residue" evidence="3">
    <location>
        <position position="1"/>
    </location>
</feature>
<dbReference type="Proteomes" id="UP000221165">
    <property type="component" value="Unassembled WGS sequence"/>
</dbReference>
<comment type="caution">
    <text evidence="3">The sequence shown here is derived from an EMBL/GenBank/DDBJ whole genome shotgun (WGS) entry which is preliminary data.</text>
</comment>
<dbReference type="GeneID" id="94432184"/>
<evidence type="ECO:0000313" key="3">
    <source>
        <dbReference type="EMBL" id="PHJ17326.1"/>
    </source>
</evidence>
<evidence type="ECO:0000259" key="2">
    <source>
        <dbReference type="Pfam" id="PF22543"/>
    </source>
</evidence>
<feature type="domain" description="Soluble Rieske-type ferredoxin" evidence="2">
    <location>
        <begin position="8"/>
        <end position="52"/>
    </location>
</feature>
<comment type="cofactor">
    <cofactor evidence="1">
        <name>[2Fe-2S] cluster</name>
        <dbReference type="ChEBI" id="CHEBI:190135"/>
    </cofactor>
</comment>
<dbReference type="InterPro" id="IPR054716">
    <property type="entry name" value="Sol_Rieske_ferrdox_dom"/>
</dbReference>
<reference evidence="3 4" key="1">
    <citation type="journal article" date="2017" name="Int. J. Parasitol.">
        <title>The genome of the protozoan parasite Cystoisospora suis and a reverse vaccinology approach to identify vaccine candidates.</title>
        <authorList>
            <person name="Palmieri N."/>
            <person name="Shrestha A."/>
            <person name="Ruttkowski B."/>
            <person name="Beck T."/>
            <person name="Vogl C."/>
            <person name="Tomley F."/>
            <person name="Blake D.P."/>
            <person name="Joachim A."/>
        </authorList>
    </citation>
    <scope>NUCLEOTIDE SEQUENCE [LARGE SCALE GENOMIC DNA]</scope>
    <source>
        <strain evidence="3 4">Wien I</strain>
    </source>
</reference>
<proteinExistence type="predicted"/>
<sequence length="113" mass="12653">LRRRPHRVIVEEQPVALWLWKEKPYAIDANCYHAGGALELAGDIEEIAGQPVEFERCAKTGKLTPTPLPWQSKGVKQRPHLAKLDGNAVWVSLHARDTPLASDKFATESFTRA</sequence>
<dbReference type="InterPro" id="IPR036922">
    <property type="entry name" value="Rieske_2Fe-2S_sf"/>
</dbReference>
<dbReference type="EMBL" id="MIGC01005091">
    <property type="protein sequence ID" value="PHJ17326.1"/>
    <property type="molecule type" value="Genomic_DNA"/>
</dbReference>
<dbReference type="VEuPathDB" id="ToxoDB:CSUI_008851"/>